<evidence type="ECO:0000313" key="3">
    <source>
        <dbReference type="Proteomes" id="UP000182649"/>
    </source>
</evidence>
<dbReference type="Proteomes" id="UP000182649">
    <property type="component" value="Unassembled WGS sequence"/>
</dbReference>
<dbReference type="RefSeq" id="WP_074975341.1">
    <property type="nucleotide sequence ID" value="NZ_FPBZ01000013.1"/>
</dbReference>
<evidence type="ECO:0000313" key="2">
    <source>
        <dbReference type="EMBL" id="SFU66830.1"/>
    </source>
</evidence>
<dbReference type="EMBL" id="FPBZ01000013">
    <property type="protein sequence ID" value="SFU66830.1"/>
    <property type="molecule type" value="Genomic_DNA"/>
</dbReference>
<sequence length="155" mass="15902">MNQAPISATWAKRLLLLALAALLSACQSAETRRAGGLMGGIAGSIGGGYLGSYLGGGTAGRILGAVAGGVGGYYLGAEIGGRLGQEDQRRMAQTSQRAYETNQTQTFTNPDSGVSGRAEVVGADDDSNCKTIRQTVVLKDGKTVTEDVKSCKEGK</sequence>
<organism evidence="2 3">
    <name type="scientific">Nitrosospira multiformis</name>
    <dbReference type="NCBI Taxonomy" id="1231"/>
    <lineage>
        <taxon>Bacteria</taxon>
        <taxon>Pseudomonadati</taxon>
        <taxon>Pseudomonadota</taxon>
        <taxon>Betaproteobacteria</taxon>
        <taxon>Nitrosomonadales</taxon>
        <taxon>Nitrosomonadaceae</taxon>
        <taxon>Nitrosospira</taxon>
    </lineage>
</organism>
<reference evidence="2 3" key="1">
    <citation type="submission" date="2016-10" db="EMBL/GenBank/DDBJ databases">
        <authorList>
            <person name="de Groot N.N."/>
        </authorList>
    </citation>
    <scope>NUCLEOTIDE SEQUENCE [LARGE SCALE GENOMIC DNA]</scope>
    <source>
        <strain evidence="2 3">Nl14</strain>
    </source>
</reference>
<gene>
    <name evidence="2" type="ORF">SAMN05216417_11390</name>
</gene>
<accession>A0A1I7I1J7</accession>
<evidence type="ECO:0000256" key="1">
    <source>
        <dbReference type="SAM" id="SignalP"/>
    </source>
</evidence>
<protein>
    <recommendedName>
        <fullName evidence="4">17 kDa surface antigen</fullName>
    </recommendedName>
</protein>
<evidence type="ECO:0008006" key="4">
    <source>
        <dbReference type="Google" id="ProtNLM"/>
    </source>
</evidence>
<keyword evidence="1" id="KW-0732">Signal</keyword>
<dbReference type="OrthoDB" id="8563826at2"/>
<proteinExistence type="predicted"/>
<name>A0A1I7I1J7_9PROT</name>
<dbReference type="AlphaFoldDB" id="A0A1I7I1J7"/>
<feature type="signal peptide" evidence="1">
    <location>
        <begin position="1"/>
        <end position="29"/>
    </location>
</feature>
<feature type="chain" id="PRO_5010325976" description="17 kDa surface antigen" evidence="1">
    <location>
        <begin position="30"/>
        <end position="155"/>
    </location>
</feature>